<dbReference type="STRING" id="92696.A0A4R0RW58"/>
<evidence type="ECO:0000256" key="2">
    <source>
        <dbReference type="ARBA" id="ARBA00008014"/>
    </source>
</evidence>
<evidence type="ECO:0000256" key="5">
    <source>
        <dbReference type="ARBA" id="ARBA00023141"/>
    </source>
</evidence>
<dbReference type="PANTHER" id="PTHR21085">
    <property type="entry name" value="CHORISMATE SYNTHASE"/>
    <property type="match status" value="1"/>
</dbReference>
<dbReference type="UniPathway" id="UPA00053">
    <property type="reaction ID" value="UER00090"/>
</dbReference>
<dbReference type="GO" id="GO:0004107">
    <property type="term" value="F:chorismate synthase activity"/>
    <property type="evidence" value="ECO:0007669"/>
    <property type="project" value="UniProtKB-EC"/>
</dbReference>
<dbReference type="InterPro" id="IPR020541">
    <property type="entry name" value="Chorismate_synthase_CS"/>
</dbReference>
<dbReference type="PROSITE" id="PS00787">
    <property type="entry name" value="CHORISMATE_SYNTHASE_1"/>
    <property type="match status" value="1"/>
</dbReference>
<dbReference type="NCBIfam" id="TIGR00033">
    <property type="entry name" value="aroC"/>
    <property type="match status" value="1"/>
</dbReference>
<dbReference type="HAMAP" id="MF_00300">
    <property type="entry name" value="Chorismate_synth"/>
    <property type="match status" value="1"/>
</dbReference>
<dbReference type="Pfam" id="PF01264">
    <property type="entry name" value="Chorismate_synt"/>
    <property type="match status" value="1"/>
</dbReference>
<dbReference type="EC" id="4.2.3.5" evidence="3 7"/>
<proteinExistence type="inferred from homology"/>
<reference evidence="8 9" key="1">
    <citation type="submission" date="2018-11" db="EMBL/GenBank/DDBJ databases">
        <title>Genome assembly of Steccherinum ochraceum LE-BIN_3174, the white-rot fungus of the Steccherinaceae family (The Residual Polyporoid clade, Polyporales, Basidiomycota).</title>
        <authorList>
            <person name="Fedorova T.V."/>
            <person name="Glazunova O.A."/>
            <person name="Landesman E.O."/>
            <person name="Moiseenko K.V."/>
            <person name="Psurtseva N.V."/>
            <person name="Savinova O.S."/>
            <person name="Shakhova N.V."/>
            <person name="Tyazhelova T.V."/>
            <person name="Vasina D.V."/>
        </authorList>
    </citation>
    <scope>NUCLEOTIDE SEQUENCE [LARGE SCALE GENOMIC DNA]</scope>
    <source>
        <strain evidence="8 9">LE-BIN_3174</strain>
    </source>
</reference>
<keyword evidence="4 7" id="KW-0028">Amino-acid biosynthesis</keyword>
<dbReference type="InterPro" id="IPR000453">
    <property type="entry name" value="Chorismate_synth"/>
</dbReference>
<comment type="similarity">
    <text evidence="2 7">Belongs to the chorismate synthase family.</text>
</comment>
<dbReference type="AlphaFoldDB" id="A0A4R0RW58"/>
<evidence type="ECO:0000256" key="7">
    <source>
        <dbReference type="RuleBase" id="RU000605"/>
    </source>
</evidence>
<dbReference type="CDD" id="cd07304">
    <property type="entry name" value="Chorismate_synthase"/>
    <property type="match status" value="1"/>
</dbReference>
<dbReference type="EMBL" id="RWJN01000006">
    <property type="protein sequence ID" value="TCD71452.1"/>
    <property type="molecule type" value="Genomic_DNA"/>
</dbReference>
<evidence type="ECO:0000256" key="4">
    <source>
        <dbReference type="ARBA" id="ARBA00022605"/>
    </source>
</evidence>
<comment type="caution">
    <text evidence="8">The sequence shown here is derived from an EMBL/GenBank/DDBJ whole genome shotgun (WGS) entry which is preliminary data.</text>
</comment>
<dbReference type="GO" id="GO:0010181">
    <property type="term" value="F:FMN binding"/>
    <property type="evidence" value="ECO:0007669"/>
    <property type="project" value="TreeGrafter"/>
</dbReference>
<dbReference type="GO" id="GO:0005829">
    <property type="term" value="C:cytosol"/>
    <property type="evidence" value="ECO:0007669"/>
    <property type="project" value="TreeGrafter"/>
</dbReference>
<evidence type="ECO:0000313" key="9">
    <source>
        <dbReference type="Proteomes" id="UP000292702"/>
    </source>
</evidence>
<dbReference type="PIRSF" id="PIRSF001456">
    <property type="entry name" value="Chorismate_synth"/>
    <property type="match status" value="1"/>
</dbReference>
<comment type="catalytic activity">
    <reaction evidence="7">
        <text>5-O-(1-carboxyvinyl)-3-phosphoshikimate = chorismate + phosphate</text>
        <dbReference type="Rhea" id="RHEA:21020"/>
        <dbReference type="ChEBI" id="CHEBI:29748"/>
        <dbReference type="ChEBI" id="CHEBI:43474"/>
        <dbReference type="ChEBI" id="CHEBI:57701"/>
        <dbReference type="EC" id="4.2.3.5"/>
    </reaction>
</comment>
<dbReference type="GO" id="GO:0008652">
    <property type="term" value="P:amino acid biosynthetic process"/>
    <property type="evidence" value="ECO:0007669"/>
    <property type="project" value="UniProtKB-KW"/>
</dbReference>
<accession>A0A4R0RW58</accession>
<dbReference type="NCBIfam" id="NF003793">
    <property type="entry name" value="PRK05382.1"/>
    <property type="match status" value="1"/>
</dbReference>
<dbReference type="Proteomes" id="UP000292702">
    <property type="component" value="Unassembled WGS sequence"/>
</dbReference>
<keyword evidence="5 7" id="KW-0057">Aromatic amino acid biosynthesis</keyword>
<keyword evidence="6 7" id="KW-0456">Lyase</keyword>
<evidence type="ECO:0000256" key="1">
    <source>
        <dbReference type="ARBA" id="ARBA00005044"/>
    </source>
</evidence>
<dbReference type="PROSITE" id="PS00788">
    <property type="entry name" value="CHORISMATE_SYNTHASE_2"/>
    <property type="match status" value="1"/>
</dbReference>
<name>A0A4R0RW58_9APHY</name>
<dbReference type="SUPFAM" id="SSF103263">
    <property type="entry name" value="Chorismate synthase, AroC"/>
    <property type="match status" value="1"/>
</dbReference>
<evidence type="ECO:0000313" key="8">
    <source>
        <dbReference type="EMBL" id="TCD71452.1"/>
    </source>
</evidence>
<dbReference type="InterPro" id="IPR035904">
    <property type="entry name" value="Chorismate_synth_AroC_sf"/>
</dbReference>
<dbReference type="GO" id="GO:0009423">
    <property type="term" value="P:chorismate biosynthetic process"/>
    <property type="evidence" value="ECO:0007669"/>
    <property type="project" value="UniProtKB-UniPathway"/>
</dbReference>
<gene>
    <name evidence="8" type="ORF">EIP91_010158</name>
</gene>
<keyword evidence="9" id="KW-1185">Reference proteome</keyword>
<evidence type="ECO:0000256" key="6">
    <source>
        <dbReference type="ARBA" id="ARBA00023239"/>
    </source>
</evidence>
<sequence length="390" mass="41810">MSTFGTLFRVTTYGESHCASVGAIIDGCPPGLPLDAKDVQIQLSRRRPGQSNLTTPRDEKDLVQLQSGIEHGITLGTPIGLLVKNEDQRPRDYSETDLYPRPSHADWTYLEKYGVKASSGGGRSSARETVGRVAAGAIAEKYLKLAYGVEIVAFVSSVGKIRLPSTVSPPSQVPSEDDDTVEDALSPEFVNLLKTITREEVDKQPTRCPHAETAERMTKRIIRAKDAQDSIGGTVTCVIRNVPLGLGEPVFDKLEAKLAHAMLSIPATKAFEIGSGFRGTEVPGSKHNDAFVRKDDGSVGTKTNWSGGIQGGISNGEDIYFRIGFKSPATISQAQETAQYDGTAVPIVEAMASIVIMDHVLMQHARKASSALLPAITTLPPTMVKPAAVN</sequence>
<dbReference type="Gene3D" id="3.60.150.10">
    <property type="entry name" value="Chorismate synthase AroC"/>
    <property type="match status" value="1"/>
</dbReference>
<comment type="pathway">
    <text evidence="1 7">Metabolic intermediate biosynthesis; chorismate biosynthesis; chorismate from D-erythrose 4-phosphate and phosphoenolpyruvate: step 7/7.</text>
</comment>
<dbReference type="OrthoDB" id="1721239at2759"/>
<comment type="cofactor">
    <cofactor evidence="7">
        <name>FMNH2</name>
        <dbReference type="ChEBI" id="CHEBI:57618"/>
    </cofactor>
    <text evidence="7">Reduced FMN (FMNH(2)).</text>
</comment>
<dbReference type="GO" id="GO:0009073">
    <property type="term" value="P:aromatic amino acid family biosynthetic process"/>
    <property type="evidence" value="ECO:0007669"/>
    <property type="project" value="UniProtKB-KW"/>
</dbReference>
<organism evidence="8 9">
    <name type="scientific">Steccherinum ochraceum</name>
    <dbReference type="NCBI Taxonomy" id="92696"/>
    <lineage>
        <taxon>Eukaryota</taxon>
        <taxon>Fungi</taxon>
        <taxon>Dikarya</taxon>
        <taxon>Basidiomycota</taxon>
        <taxon>Agaricomycotina</taxon>
        <taxon>Agaricomycetes</taxon>
        <taxon>Polyporales</taxon>
        <taxon>Steccherinaceae</taxon>
        <taxon>Steccherinum</taxon>
    </lineage>
</organism>
<protein>
    <recommendedName>
        <fullName evidence="3 7">Chorismate synthase</fullName>
        <ecNumber evidence="3 7">4.2.3.5</ecNumber>
    </recommendedName>
</protein>
<evidence type="ECO:0000256" key="3">
    <source>
        <dbReference type="ARBA" id="ARBA00013036"/>
    </source>
</evidence>
<dbReference type="PANTHER" id="PTHR21085:SF0">
    <property type="entry name" value="CHORISMATE SYNTHASE"/>
    <property type="match status" value="1"/>
</dbReference>